<dbReference type="OrthoDB" id="1076608at2759"/>
<keyword evidence="5 7" id="KW-1133">Transmembrane helix</keyword>
<feature type="transmembrane region" description="Helical" evidence="7">
    <location>
        <begin position="503"/>
        <end position="529"/>
    </location>
</feature>
<evidence type="ECO:0000256" key="5">
    <source>
        <dbReference type="ARBA" id="ARBA00022989"/>
    </source>
</evidence>
<feature type="domain" description="CSC1/OSCA1-like N-terminal transmembrane" evidence="10">
    <location>
        <begin position="32"/>
        <end position="180"/>
    </location>
</feature>
<keyword evidence="6 7" id="KW-0472">Membrane</keyword>
<feature type="domain" description="10TM putative phosphate transporter extracellular tail" evidence="9">
    <location>
        <begin position="780"/>
        <end position="871"/>
    </location>
</feature>
<feature type="transmembrane region" description="Helical" evidence="7">
    <location>
        <begin position="156"/>
        <end position="178"/>
    </location>
</feature>
<dbReference type="InterPro" id="IPR003864">
    <property type="entry name" value="CSC1/OSCA1-like_7TM"/>
</dbReference>
<organism evidence="12 13">
    <name type="scientific">Friedmanniomyces simplex</name>
    <dbReference type="NCBI Taxonomy" id="329884"/>
    <lineage>
        <taxon>Eukaryota</taxon>
        <taxon>Fungi</taxon>
        <taxon>Dikarya</taxon>
        <taxon>Ascomycota</taxon>
        <taxon>Pezizomycotina</taxon>
        <taxon>Dothideomycetes</taxon>
        <taxon>Dothideomycetidae</taxon>
        <taxon>Mycosphaerellales</taxon>
        <taxon>Teratosphaeriaceae</taxon>
        <taxon>Friedmanniomyces</taxon>
    </lineage>
</organism>
<evidence type="ECO:0000259" key="8">
    <source>
        <dbReference type="Pfam" id="PF02714"/>
    </source>
</evidence>
<dbReference type="InterPro" id="IPR022257">
    <property type="entry name" value="PHM7_ext"/>
</dbReference>
<feature type="transmembrane region" description="Helical" evidence="7">
    <location>
        <begin position="32"/>
        <end position="53"/>
    </location>
</feature>
<feature type="transmembrane region" description="Helical" evidence="7">
    <location>
        <begin position="599"/>
        <end position="621"/>
    </location>
</feature>
<dbReference type="GO" id="GO:0005227">
    <property type="term" value="F:calcium-activated cation channel activity"/>
    <property type="evidence" value="ECO:0007669"/>
    <property type="project" value="InterPro"/>
</dbReference>
<keyword evidence="4 7" id="KW-0812">Transmembrane</keyword>
<dbReference type="Pfam" id="PF13967">
    <property type="entry name" value="RSN1_TM"/>
    <property type="match status" value="1"/>
</dbReference>
<evidence type="ECO:0000256" key="3">
    <source>
        <dbReference type="ARBA" id="ARBA00022448"/>
    </source>
</evidence>
<comment type="subcellular location">
    <subcellularLocation>
        <location evidence="1">Membrane</location>
        <topology evidence="1">Multi-pass membrane protein</topology>
    </subcellularLocation>
</comment>
<dbReference type="EMBL" id="NAJQ01000034">
    <property type="protein sequence ID" value="TKA82472.1"/>
    <property type="molecule type" value="Genomic_DNA"/>
</dbReference>
<dbReference type="Pfam" id="PF02714">
    <property type="entry name" value="RSN1_7TM"/>
    <property type="match status" value="1"/>
</dbReference>
<dbReference type="PANTHER" id="PTHR13018">
    <property type="entry name" value="PROBABLE MEMBRANE PROTEIN DUF221-RELATED"/>
    <property type="match status" value="1"/>
</dbReference>
<evidence type="ECO:0008006" key="14">
    <source>
        <dbReference type="Google" id="ProtNLM"/>
    </source>
</evidence>
<feature type="transmembrane region" description="Helical" evidence="7">
    <location>
        <begin position="691"/>
        <end position="710"/>
    </location>
</feature>
<name>A0A4U0XX04_9PEZI</name>
<feature type="domain" description="CSC1/OSCA1-like cytosolic" evidence="11">
    <location>
        <begin position="203"/>
        <end position="394"/>
    </location>
</feature>
<dbReference type="AlphaFoldDB" id="A0A4U0XX04"/>
<evidence type="ECO:0000256" key="4">
    <source>
        <dbReference type="ARBA" id="ARBA00022692"/>
    </source>
</evidence>
<dbReference type="Pfam" id="PF12621">
    <property type="entry name" value="PHM7_ext"/>
    <property type="match status" value="1"/>
</dbReference>
<feature type="transmembrane region" description="Helical" evidence="7">
    <location>
        <begin position="407"/>
        <end position="431"/>
    </location>
</feature>
<dbReference type="Pfam" id="PF14703">
    <property type="entry name" value="PHM7_cyt"/>
    <property type="match status" value="1"/>
</dbReference>
<feature type="transmembrane region" description="Helical" evidence="7">
    <location>
        <begin position="549"/>
        <end position="578"/>
    </location>
</feature>
<keyword evidence="13" id="KW-1185">Reference proteome</keyword>
<dbReference type="PANTHER" id="PTHR13018:SF26">
    <property type="entry name" value="DOMAIN PROTEIN, PUTATIVE (AFU_ORTHOLOGUE AFUA_5G10920)-RELATED"/>
    <property type="match status" value="1"/>
</dbReference>
<proteinExistence type="inferred from homology"/>
<comment type="similarity">
    <text evidence="2">Belongs to the CSC1 (TC 1.A.17) family.</text>
</comment>
<keyword evidence="3" id="KW-0813">Transport</keyword>
<feature type="transmembrane region" description="Helical" evidence="7">
    <location>
        <begin position="666"/>
        <end position="685"/>
    </location>
</feature>
<dbReference type="GO" id="GO:0005886">
    <property type="term" value="C:plasma membrane"/>
    <property type="evidence" value="ECO:0007669"/>
    <property type="project" value="TreeGrafter"/>
</dbReference>
<comment type="caution">
    <text evidence="12">The sequence shown here is derived from an EMBL/GenBank/DDBJ whole genome shotgun (WGS) entry which is preliminary data.</text>
</comment>
<feature type="transmembrane region" description="Helical" evidence="7">
    <location>
        <begin position="451"/>
        <end position="482"/>
    </location>
</feature>
<feature type="domain" description="CSC1/OSCA1-like 7TM region" evidence="8">
    <location>
        <begin position="405"/>
        <end position="681"/>
    </location>
</feature>
<evidence type="ECO:0000313" key="13">
    <source>
        <dbReference type="Proteomes" id="UP000309340"/>
    </source>
</evidence>
<feature type="transmembrane region" description="Helical" evidence="7">
    <location>
        <begin position="627"/>
        <end position="645"/>
    </location>
</feature>
<dbReference type="InterPro" id="IPR027815">
    <property type="entry name" value="CSC1/OSCA1-like_cyt"/>
</dbReference>
<reference evidence="12 13" key="1">
    <citation type="submission" date="2017-03" db="EMBL/GenBank/DDBJ databases">
        <title>Genomes of endolithic fungi from Antarctica.</title>
        <authorList>
            <person name="Coleine C."/>
            <person name="Masonjones S."/>
            <person name="Stajich J.E."/>
        </authorList>
    </citation>
    <scope>NUCLEOTIDE SEQUENCE [LARGE SCALE GENOMIC DNA]</scope>
    <source>
        <strain evidence="12 13">CCFEE 5184</strain>
    </source>
</reference>
<feature type="transmembrane region" description="Helical" evidence="7">
    <location>
        <begin position="112"/>
        <end position="136"/>
    </location>
</feature>
<evidence type="ECO:0000259" key="10">
    <source>
        <dbReference type="Pfam" id="PF13967"/>
    </source>
</evidence>
<gene>
    <name evidence="12" type="ORF">B0A55_02173</name>
</gene>
<evidence type="ECO:0000256" key="7">
    <source>
        <dbReference type="SAM" id="Phobius"/>
    </source>
</evidence>
<evidence type="ECO:0000259" key="11">
    <source>
        <dbReference type="Pfam" id="PF14703"/>
    </source>
</evidence>
<dbReference type="Proteomes" id="UP000309340">
    <property type="component" value="Unassembled WGS sequence"/>
</dbReference>
<protein>
    <recommendedName>
        <fullName evidence="14">RRM domain-containing protein</fullName>
    </recommendedName>
</protein>
<evidence type="ECO:0000313" key="12">
    <source>
        <dbReference type="EMBL" id="TKA82472.1"/>
    </source>
</evidence>
<sequence length="879" mass="97160">MATPTIADMASPVLKARATSSAKSTSNSASSVVSTLAPVALYALIWAILFLVLRRPFKRYYQPRTFLGSLRPEQRSPKIPDSMLGWLGTFWKIPDTYVLNHHSLDAYLFLRFLKISVVCCLVGCLITWPVLFPVFATGGAGKQQLDIITFSNQANYWTYFAPCGCAMLFFSFIIYMITRESVFYINLRQAYLMSPLYASRISSRSVLFTSVPTQYMNEQKLAAVLGHGVRRMWFASDTKELEDKVEQRDKAAYKLEGAETKLIVTANKQRLKEEKKGNRTGSDEEAAIGEGSGAAAARYIKPKQRPTHRLKPIIGKKVDTIDWCRAELKKLIPEVDNMQATEKAGQGKKVGSVFVEFDTLSEAQAAYQSLTHHQALHMSPRFTGINPGEIIWSNLRIKWWELVIRKLATTAFVVALIIFWSIPVAAVGAISNINKLESTKGFTWLHYIFDPIPSAIMGVVTGLLPVVLLAALMALLPIILRAMAKFSGDPTRSAVELSVQNSYFAFQVVQVFLVATIGSAASSVGGQIASNPTSAISVLANNLPQASTFYLSYFLLQGLGVVSGVLVGLVGLVIFMVLGKLLDSTPRKMYKRWISLSGLGWGTVFPVYTNLFVIGICYAAIAPLVLGFAAIGLYLFYFAYRYNLLFVSNAQVDTKGRVYPRALQQVFVGLYIAEACLIGLFAIGVAKSVGALGPLILMILMLVFTALYQVSLNAALTPLIDFLPKTIDAEERRLLAAETGANGHDHDHDGVPNKEGHFAAVNGDGLGPAPHKKPNLVSKWLRPDIYQDYETMRRMVPKDIGIHYTAEEEQNAFFNPAITTATPLLWIPRDSVGISRQEVRDTRAVIPMTDDGAFLDDKGKIVWDSQDGRPPIYEEVPYY</sequence>
<dbReference type="InterPro" id="IPR045122">
    <property type="entry name" value="Csc1-like"/>
</dbReference>
<evidence type="ECO:0000256" key="2">
    <source>
        <dbReference type="ARBA" id="ARBA00007779"/>
    </source>
</evidence>
<evidence type="ECO:0000256" key="1">
    <source>
        <dbReference type="ARBA" id="ARBA00004141"/>
    </source>
</evidence>
<accession>A0A4U0XX04</accession>
<evidence type="ECO:0000259" key="9">
    <source>
        <dbReference type="Pfam" id="PF12621"/>
    </source>
</evidence>
<evidence type="ECO:0000256" key="6">
    <source>
        <dbReference type="ARBA" id="ARBA00023136"/>
    </source>
</evidence>
<dbReference type="InterPro" id="IPR032880">
    <property type="entry name" value="CSC1/OSCA1-like_N"/>
</dbReference>